<keyword evidence="3" id="KW-1185">Reference proteome</keyword>
<dbReference type="Proteomes" id="UP000799776">
    <property type="component" value="Unassembled WGS sequence"/>
</dbReference>
<dbReference type="InterPro" id="IPR029063">
    <property type="entry name" value="SAM-dependent_MTases_sf"/>
</dbReference>
<dbReference type="EMBL" id="ML978714">
    <property type="protein sequence ID" value="KAF2089487.1"/>
    <property type="molecule type" value="Genomic_DNA"/>
</dbReference>
<reference evidence="2" key="1">
    <citation type="journal article" date="2020" name="Stud. Mycol.">
        <title>101 Dothideomycetes genomes: a test case for predicting lifestyles and emergence of pathogens.</title>
        <authorList>
            <person name="Haridas S."/>
            <person name="Albert R."/>
            <person name="Binder M."/>
            <person name="Bloem J."/>
            <person name="Labutti K."/>
            <person name="Salamov A."/>
            <person name="Andreopoulos B."/>
            <person name="Baker S."/>
            <person name="Barry K."/>
            <person name="Bills G."/>
            <person name="Bluhm B."/>
            <person name="Cannon C."/>
            <person name="Castanera R."/>
            <person name="Culley D."/>
            <person name="Daum C."/>
            <person name="Ezra D."/>
            <person name="Gonzalez J."/>
            <person name="Henrissat B."/>
            <person name="Kuo A."/>
            <person name="Liang C."/>
            <person name="Lipzen A."/>
            <person name="Lutzoni F."/>
            <person name="Magnuson J."/>
            <person name="Mondo S."/>
            <person name="Nolan M."/>
            <person name="Ohm R."/>
            <person name="Pangilinan J."/>
            <person name="Park H.-J."/>
            <person name="Ramirez L."/>
            <person name="Alfaro M."/>
            <person name="Sun H."/>
            <person name="Tritt A."/>
            <person name="Yoshinaga Y."/>
            <person name="Zwiers L.-H."/>
            <person name="Turgeon B."/>
            <person name="Goodwin S."/>
            <person name="Spatafora J."/>
            <person name="Crous P."/>
            <person name="Grigoriev I."/>
        </authorList>
    </citation>
    <scope>NUCLEOTIDE SEQUENCE</scope>
    <source>
        <strain evidence="2">CBS 121410</strain>
    </source>
</reference>
<dbReference type="GO" id="GO:0008168">
    <property type="term" value="F:methyltransferase activity"/>
    <property type="evidence" value="ECO:0007669"/>
    <property type="project" value="UniProtKB-KW"/>
</dbReference>
<evidence type="ECO:0000313" key="3">
    <source>
        <dbReference type="Proteomes" id="UP000799776"/>
    </source>
</evidence>
<dbReference type="AlphaFoldDB" id="A0A6A5YDR4"/>
<protein>
    <submittedName>
        <fullName evidence="2">S-adenosyl-L-methionine-dependent methyltransferase</fullName>
    </submittedName>
</protein>
<proteinExistence type="predicted"/>
<feature type="domain" description="Methyltransferase" evidence="1">
    <location>
        <begin position="47"/>
        <end position="147"/>
    </location>
</feature>
<gene>
    <name evidence="2" type="ORF">K490DRAFT_63628</name>
</gene>
<evidence type="ECO:0000259" key="1">
    <source>
        <dbReference type="Pfam" id="PF13649"/>
    </source>
</evidence>
<organism evidence="2 3">
    <name type="scientific">Saccharata proteae CBS 121410</name>
    <dbReference type="NCBI Taxonomy" id="1314787"/>
    <lineage>
        <taxon>Eukaryota</taxon>
        <taxon>Fungi</taxon>
        <taxon>Dikarya</taxon>
        <taxon>Ascomycota</taxon>
        <taxon>Pezizomycotina</taxon>
        <taxon>Dothideomycetes</taxon>
        <taxon>Dothideomycetes incertae sedis</taxon>
        <taxon>Botryosphaeriales</taxon>
        <taxon>Saccharataceae</taxon>
        <taxon>Saccharata</taxon>
    </lineage>
</organism>
<evidence type="ECO:0000313" key="2">
    <source>
        <dbReference type="EMBL" id="KAF2089487.1"/>
    </source>
</evidence>
<dbReference type="GO" id="GO:0032259">
    <property type="term" value="P:methylation"/>
    <property type="evidence" value="ECO:0007669"/>
    <property type="project" value="UniProtKB-KW"/>
</dbReference>
<name>A0A6A5YDR4_9PEZI</name>
<dbReference type="Pfam" id="PF13649">
    <property type="entry name" value="Methyltransf_25"/>
    <property type="match status" value="1"/>
</dbReference>
<dbReference type="Gene3D" id="3.40.50.150">
    <property type="entry name" value="Vaccinia Virus protein VP39"/>
    <property type="match status" value="1"/>
</dbReference>
<keyword evidence="2" id="KW-0489">Methyltransferase</keyword>
<keyword evidence="2" id="KW-0808">Transferase</keyword>
<accession>A0A6A5YDR4</accession>
<dbReference type="OrthoDB" id="2013972at2759"/>
<dbReference type="SUPFAM" id="SSF53335">
    <property type="entry name" value="S-adenosyl-L-methionine-dependent methyltransferases"/>
    <property type="match status" value="1"/>
</dbReference>
<sequence>MVLDWQNADVAVNYRQNESLMGPFATALVRQAGLYQEESNKHAELAILDNACGTGVVSAVLQENLPVAVKGRLQLTCGDISEPMIKFVKERIDADKWKNAEAKIVDAQSMPLPSAHYTHTFTNFGIMLLPRPFTALSEIRRVLRPNGVCSFTSWNSVGWYPAVYAAALRLPSYSPLPTWPEFLNGVGEEGASQWHDKDWIRQTVEEQGFVVEACEVVKQITTQKDSDDFIKTFEGMVRVTVKRAWGAVNEEQKVRLLKDKIQDVLQEWYGNGKCSLDWVAIIVKARKAVNQVS</sequence>
<dbReference type="InterPro" id="IPR041698">
    <property type="entry name" value="Methyltransf_25"/>
</dbReference>
<dbReference type="CDD" id="cd02440">
    <property type="entry name" value="AdoMet_MTases"/>
    <property type="match status" value="1"/>
</dbReference>